<dbReference type="Pfam" id="PF03572">
    <property type="entry name" value="Peptidase_S41"/>
    <property type="match status" value="1"/>
</dbReference>
<dbReference type="Gene3D" id="3.90.226.10">
    <property type="entry name" value="2-enoyl-CoA Hydratase, Chain A, domain 1"/>
    <property type="match status" value="1"/>
</dbReference>
<name>A0ABM6Q8F0_9PROT</name>
<dbReference type="SMART" id="SM00245">
    <property type="entry name" value="TSPc"/>
    <property type="match status" value="1"/>
</dbReference>
<keyword evidence="7" id="KW-1185">Reference proteome</keyword>
<gene>
    <name evidence="6" type="ORF">CSC3H3_08560</name>
</gene>
<protein>
    <submittedName>
        <fullName evidence="6">Carboxyl-terminal protease</fullName>
    </submittedName>
</protein>
<dbReference type="SMART" id="SM00228">
    <property type="entry name" value="PDZ"/>
    <property type="match status" value="1"/>
</dbReference>
<dbReference type="PROSITE" id="PS50106">
    <property type="entry name" value="PDZ"/>
    <property type="match status" value="1"/>
</dbReference>
<dbReference type="GO" id="GO:0008233">
    <property type="term" value="F:peptidase activity"/>
    <property type="evidence" value="ECO:0007669"/>
    <property type="project" value="UniProtKB-KW"/>
</dbReference>
<dbReference type="InterPro" id="IPR004447">
    <property type="entry name" value="Peptidase_S41A"/>
</dbReference>
<dbReference type="EMBL" id="CP024199">
    <property type="protein sequence ID" value="AUG52753.1"/>
    <property type="molecule type" value="Genomic_DNA"/>
</dbReference>
<dbReference type="GO" id="GO:0006508">
    <property type="term" value="P:proteolysis"/>
    <property type="evidence" value="ECO:0007669"/>
    <property type="project" value="UniProtKB-KW"/>
</dbReference>
<dbReference type="Pfam" id="PF00595">
    <property type="entry name" value="PDZ"/>
    <property type="match status" value="1"/>
</dbReference>
<evidence type="ECO:0000313" key="6">
    <source>
        <dbReference type="EMBL" id="AUG52753.1"/>
    </source>
</evidence>
<evidence type="ECO:0000256" key="4">
    <source>
        <dbReference type="ARBA" id="ARBA00022825"/>
    </source>
</evidence>
<reference evidence="6 7" key="1">
    <citation type="submission" date="2017-10" db="EMBL/GenBank/DDBJ databases">
        <title>Biodiversity and function of Thalassospira species in the particle-attached aromatic-hydrocarbon-degrading consortia from the surface seawater of the China South Sea.</title>
        <authorList>
            <person name="Dong C."/>
            <person name="Liu R."/>
            <person name="Shao Z."/>
        </authorList>
    </citation>
    <scope>NUCLEOTIDE SEQUENCE [LARGE SCALE GENOMIC DNA]</scope>
    <source>
        <strain evidence="6 7">CSC3H3</strain>
    </source>
</reference>
<dbReference type="InterPro" id="IPR036034">
    <property type="entry name" value="PDZ_sf"/>
</dbReference>
<accession>A0ABM6Q8F0</accession>
<evidence type="ECO:0000256" key="1">
    <source>
        <dbReference type="ARBA" id="ARBA00009179"/>
    </source>
</evidence>
<dbReference type="Proteomes" id="UP000233458">
    <property type="component" value="Chromosome"/>
</dbReference>
<dbReference type="SUPFAM" id="SSF52096">
    <property type="entry name" value="ClpP/crotonase"/>
    <property type="match status" value="1"/>
</dbReference>
<keyword evidence="2 6" id="KW-0645">Protease</keyword>
<feature type="domain" description="PDZ" evidence="5">
    <location>
        <begin position="179"/>
        <end position="261"/>
    </location>
</feature>
<organism evidence="6 7">
    <name type="scientific">Thalassospira marina</name>
    <dbReference type="NCBI Taxonomy" id="2048283"/>
    <lineage>
        <taxon>Bacteria</taxon>
        <taxon>Pseudomonadati</taxon>
        <taxon>Pseudomonadota</taxon>
        <taxon>Alphaproteobacteria</taxon>
        <taxon>Rhodospirillales</taxon>
        <taxon>Thalassospiraceae</taxon>
        <taxon>Thalassospira</taxon>
    </lineage>
</organism>
<dbReference type="RefSeq" id="WP_101284576.1">
    <property type="nucleotide sequence ID" value="NZ_CP024199.1"/>
</dbReference>
<keyword evidence="3" id="KW-0378">Hydrolase</keyword>
<evidence type="ECO:0000313" key="7">
    <source>
        <dbReference type="Proteomes" id="UP000233458"/>
    </source>
</evidence>
<evidence type="ECO:0000256" key="3">
    <source>
        <dbReference type="ARBA" id="ARBA00022801"/>
    </source>
</evidence>
<dbReference type="InterPro" id="IPR001478">
    <property type="entry name" value="PDZ"/>
</dbReference>
<dbReference type="SUPFAM" id="SSF50156">
    <property type="entry name" value="PDZ domain-like"/>
    <property type="match status" value="1"/>
</dbReference>
<dbReference type="InterPro" id="IPR005151">
    <property type="entry name" value="Tail-specific_protease"/>
</dbReference>
<keyword evidence="4" id="KW-0720">Serine protease</keyword>
<proteinExistence type="inferred from homology"/>
<dbReference type="PANTHER" id="PTHR32060">
    <property type="entry name" value="TAIL-SPECIFIC PROTEASE"/>
    <property type="match status" value="1"/>
</dbReference>
<evidence type="ECO:0000256" key="2">
    <source>
        <dbReference type="ARBA" id="ARBA00022670"/>
    </source>
</evidence>
<sequence length="543" mass="58730">MIEGHCRRFTPKGAGFVKSVIAPMGLALFFLSSCAPRSPVTLTDSDDDATEAVISQAIGLLGNRYIDPLLPEQLTIKAIEGLEAIDPEISVSLTPDDILARYGKDTVVTLPLPDDDETADENGHIHADIWAALVMDSLRTYRVYSPALRQASALEIQSRVIAGAIEGLDPYSRYENPNRAEISRDRREGYIGIGVDLIAGTGYPVVKKITENAPALKYGIHPGDQIISVDGTDLYNRSQLEVIDRLKGAPDSIAVLEINPTGSSLVRRLEVPRERIIARTVFPEIRNNVLIVEVRSFNNDTAAEIDQAIADAKIWSAGPLVGVILDLRGNRGGLLNQGVSVADAFLTSGPIGTTITRVPAAKHIFTSDDRDFTNGLPLVVLINGRTASSAELVAASLQDRGRAVLVGSTSFGKGSVQAINDLKNQGTITFTWSRLIAPSGYTFDRIGLHPAICTSEIGDHSPQQLISHAMDDKNALAETMQAWRTVDFKNESSRAALRRACPPSYGTDKYDVDVALEVIKNPAAYGYFRQQSTLQTVAAQTID</sequence>
<dbReference type="PANTHER" id="PTHR32060:SF30">
    <property type="entry name" value="CARBOXY-TERMINAL PROCESSING PROTEASE CTPA"/>
    <property type="match status" value="1"/>
</dbReference>
<dbReference type="PROSITE" id="PS51257">
    <property type="entry name" value="PROKAR_LIPOPROTEIN"/>
    <property type="match status" value="1"/>
</dbReference>
<dbReference type="Gene3D" id="3.30.750.44">
    <property type="match status" value="1"/>
</dbReference>
<dbReference type="Gene3D" id="2.30.42.10">
    <property type="match status" value="1"/>
</dbReference>
<comment type="similarity">
    <text evidence="1">Belongs to the peptidase S41A family.</text>
</comment>
<evidence type="ECO:0000259" key="5">
    <source>
        <dbReference type="PROSITE" id="PS50106"/>
    </source>
</evidence>
<dbReference type="CDD" id="cd07560">
    <property type="entry name" value="Peptidase_S41_CPP"/>
    <property type="match status" value="1"/>
</dbReference>
<dbReference type="InterPro" id="IPR029045">
    <property type="entry name" value="ClpP/crotonase-like_dom_sf"/>
</dbReference>